<dbReference type="PROSITE" id="PS50086">
    <property type="entry name" value="TBC_RABGAP"/>
    <property type="match status" value="1"/>
</dbReference>
<dbReference type="Pfam" id="PF00566">
    <property type="entry name" value="RabGAP-TBC"/>
    <property type="match status" value="2"/>
</dbReference>
<dbReference type="AlphaFoldDB" id="G0UJG2"/>
<evidence type="ECO:0000313" key="2">
    <source>
        <dbReference type="EMBL" id="CCC89515.1"/>
    </source>
</evidence>
<proteinExistence type="predicted"/>
<dbReference type="VEuPathDB" id="TriTrypDB:TcIL3000_2_910"/>
<evidence type="ECO:0000259" key="1">
    <source>
        <dbReference type="PROSITE" id="PS50086"/>
    </source>
</evidence>
<dbReference type="Gene3D" id="1.10.8.270">
    <property type="entry name" value="putative rabgap domain of human tbc1 domain family member 14 like domains"/>
    <property type="match status" value="1"/>
</dbReference>
<dbReference type="SMART" id="SM00164">
    <property type="entry name" value="TBC"/>
    <property type="match status" value="1"/>
</dbReference>
<dbReference type="InterPro" id="IPR035969">
    <property type="entry name" value="Rab-GAP_TBC_sf"/>
</dbReference>
<dbReference type="GO" id="GO:0005096">
    <property type="term" value="F:GTPase activator activity"/>
    <property type="evidence" value="ECO:0007669"/>
    <property type="project" value="TreeGrafter"/>
</dbReference>
<sequence length="581" mass="64716">MQGSIMVAAIKGPGVAVRAPAGTPYRIYGFVRVSRDKHPDTSAGGIPSASPDSTLRSSAPLTLYTAAERPSVYLSETQTAGSLSTTGCVDGFSDAHCAEHANTCLFHKSDASTAHFVSLEEILRMPLGCVLVEGGREDESMKTVRSCVWRGRVGSASRATVWRLLCGCIPPAPAPPPRQQAELRRKREEYEYVLSKFFPIAITDFLIPGTQDRQRCWDRRSGDYSMEARMAPDDQAILTQIALDLPRHTQAIFHNSKTASALARCLFSWSRRYPAVGYVQGIDDIMVIFLYVFLGGALQEFSGGLYELSRTLDGEADVPSDDQTRDDDNIRDIINNYRSSDSLLHRLANSTEDDNIDGEGKAQPFDRNTAAGFTAPACRACMDPSVLYTHDMKKFAEIVDQLPEELLRTAEADAYVCGGFFLSWLQDNFVQGQPGIRRTVGLMEKVVRLADPEVLEAITGHGITLMDCCFQWLHCLLARELPLSLVILLWERYMAMFNSETVYDFHAYVCAELLKSIRGNIIGQPVDVMLGLFKDPLEVRVARKHARSVEEGPYNDSWLRELIMRAFHFYQEHPPGDLSEC</sequence>
<name>G0UJG2_TRYCI</name>
<dbReference type="InterPro" id="IPR000195">
    <property type="entry name" value="Rab-GAP-TBC_dom"/>
</dbReference>
<feature type="domain" description="Rab-GAP TBC" evidence="1">
    <location>
        <begin position="152"/>
        <end position="497"/>
    </location>
</feature>
<accession>G0UJG2</accession>
<dbReference type="PANTHER" id="PTHR22957:SF212">
    <property type="entry name" value="RELATED TO THE N TERMINUS OF TRE ONCOGENE, ISOFORM A"/>
    <property type="match status" value="1"/>
</dbReference>
<protein>
    <recommendedName>
        <fullName evidence="1">Rab-GAP TBC domain-containing protein</fullName>
    </recommendedName>
</protein>
<dbReference type="SUPFAM" id="SSF47923">
    <property type="entry name" value="Ypt/Rab-GAP domain of gyp1p"/>
    <property type="match status" value="2"/>
</dbReference>
<organism evidence="2">
    <name type="scientific">Trypanosoma congolense (strain IL3000)</name>
    <dbReference type="NCBI Taxonomy" id="1068625"/>
    <lineage>
        <taxon>Eukaryota</taxon>
        <taxon>Discoba</taxon>
        <taxon>Euglenozoa</taxon>
        <taxon>Kinetoplastea</taxon>
        <taxon>Metakinetoplastina</taxon>
        <taxon>Trypanosomatida</taxon>
        <taxon>Trypanosomatidae</taxon>
        <taxon>Trypanosoma</taxon>
        <taxon>Nannomonas</taxon>
    </lineage>
</organism>
<dbReference type="EMBL" id="HE575315">
    <property type="protein sequence ID" value="CCC89515.1"/>
    <property type="molecule type" value="Genomic_DNA"/>
</dbReference>
<gene>
    <name evidence="2" type="ORF">TCIL3000_2_910</name>
</gene>
<dbReference type="PANTHER" id="PTHR22957">
    <property type="entry name" value="TBC1 DOMAIN FAMILY MEMBER GTPASE-ACTIVATING PROTEIN"/>
    <property type="match status" value="1"/>
</dbReference>
<reference evidence="2" key="1">
    <citation type="journal article" date="2012" name="Proc. Natl. Acad. Sci. U.S.A.">
        <title>Antigenic diversity is generated by distinct evolutionary mechanisms in African trypanosome species.</title>
        <authorList>
            <person name="Jackson A.P."/>
            <person name="Berry A."/>
            <person name="Aslett M."/>
            <person name="Allison H.C."/>
            <person name="Burton P."/>
            <person name="Vavrova-Anderson J."/>
            <person name="Brown R."/>
            <person name="Browne H."/>
            <person name="Corton N."/>
            <person name="Hauser H."/>
            <person name="Gamble J."/>
            <person name="Gilderthorp R."/>
            <person name="Marcello L."/>
            <person name="McQuillan J."/>
            <person name="Otto T.D."/>
            <person name="Quail M.A."/>
            <person name="Sanders M.J."/>
            <person name="van Tonder A."/>
            <person name="Ginger M.L."/>
            <person name="Field M.C."/>
            <person name="Barry J.D."/>
            <person name="Hertz-Fowler C."/>
            <person name="Berriman M."/>
        </authorList>
    </citation>
    <scope>NUCLEOTIDE SEQUENCE</scope>
    <source>
        <strain evidence="2">IL3000</strain>
    </source>
</reference>
<dbReference type="Gene3D" id="1.10.472.80">
    <property type="entry name" value="Ypt/Rab-GAP domain of gyp1p, domain 3"/>
    <property type="match status" value="1"/>
</dbReference>